<dbReference type="CDD" id="cd06261">
    <property type="entry name" value="TM_PBP2"/>
    <property type="match status" value="1"/>
</dbReference>
<dbReference type="EMBL" id="SRLS01000010">
    <property type="protein sequence ID" value="TGE17104.1"/>
    <property type="molecule type" value="Genomic_DNA"/>
</dbReference>
<evidence type="ECO:0000259" key="9">
    <source>
        <dbReference type="PROSITE" id="PS50928"/>
    </source>
</evidence>
<keyword evidence="6" id="KW-0406">Ion transport</keyword>
<evidence type="ECO:0000256" key="3">
    <source>
        <dbReference type="ARBA" id="ARBA00022596"/>
    </source>
</evidence>
<evidence type="ECO:0000313" key="12">
    <source>
        <dbReference type="Proteomes" id="UP000254047"/>
    </source>
</evidence>
<evidence type="ECO:0000256" key="4">
    <source>
        <dbReference type="ARBA" id="ARBA00022692"/>
    </source>
</evidence>
<dbReference type="GO" id="GO:0015675">
    <property type="term" value="P:nickel cation transport"/>
    <property type="evidence" value="ECO:0007669"/>
    <property type="project" value="UniProtKB-KW"/>
</dbReference>
<feature type="transmembrane region" description="Helical" evidence="8">
    <location>
        <begin position="175"/>
        <end position="195"/>
    </location>
</feature>
<feature type="transmembrane region" description="Helical" evidence="8">
    <location>
        <begin position="20"/>
        <end position="41"/>
    </location>
</feature>
<evidence type="ECO:0000313" key="10">
    <source>
        <dbReference type="EMBL" id="SUM42686.1"/>
    </source>
</evidence>
<dbReference type="PANTHER" id="PTHR30177">
    <property type="entry name" value="GLYCINE BETAINE/L-PROLINE TRANSPORT SYSTEM PERMEASE PROTEIN PROW"/>
    <property type="match status" value="1"/>
</dbReference>
<gene>
    <name evidence="10" type="primary">yehW_1</name>
    <name evidence="11" type="ORF">BJR09_07585</name>
    <name evidence="10" type="ORF">NCTC13830_00207</name>
</gene>
<feature type="transmembrane region" description="Helical" evidence="8">
    <location>
        <begin position="50"/>
        <end position="75"/>
    </location>
</feature>
<evidence type="ECO:0000256" key="7">
    <source>
        <dbReference type="ARBA" id="ARBA00023136"/>
    </source>
</evidence>
<dbReference type="InterPro" id="IPR035906">
    <property type="entry name" value="MetI-like_sf"/>
</dbReference>
<accession>A0A380FWR3</accession>
<dbReference type="EMBL" id="UHDO01000001">
    <property type="protein sequence ID" value="SUM42686.1"/>
    <property type="molecule type" value="Genomic_DNA"/>
</dbReference>
<keyword evidence="7 8" id="KW-0472">Membrane</keyword>
<organism evidence="10 12">
    <name type="scientific">Staphylococcus petrasii</name>
    <dbReference type="NCBI Taxonomy" id="1276936"/>
    <lineage>
        <taxon>Bacteria</taxon>
        <taxon>Bacillati</taxon>
        <taxon>Bacillota</taxon>
        <taxon>Bacilli</taxon>
        <taxon>Bacillales</taxon>
        <taxon>Staphylococcaceae</taxon>
        <taxon>Staphylococcus</taxon>
    </lineage>
</organism>
<dbReference type="FunFam" id="1.10.3720.10:FF:000001">
    <property type="entry name" value="Glycine betaine ABC transporter, permease"/>
    <property type="match status" value="1"/>
</dbReference>
<name>A0A380FWR3_9STAP</name>
<proteinExistence type="inferred from homology"/>
<evidence type="ECO:0000256" key="2">
    <source>
        <dbReference type="ARBA" id="ARBA00022448"/>
    </source>
</evidence>
<dbReference type="Proteomes" id="UP000297598">
    <property type="component" value="Unassembled WGS sequence"/>
</dbReference>
<dbReference type="Gene3D" id="1.10.3720.10">
    <property type="entry name" value="MetI-like"/>
    <property type="match status" value="1"/>
</dbReference>
<keyword evidence="4 8" id="KW-0812">Transmembrane</keyword>
<keyword evidence="3" id="KW-0533">Nickel</keyword>
<reference evidence="10 12" key="1">
    <citation type="submission" date="2018-06" db="EMBL/GenBank/DDBJ databases">
        <authorList>
            <consortium name="Pathogen Informatics"/>
            <person name="Doyle S."/>
        </authorList>
    </citation>
    <scope>NUCLEOTIDE SEQUENCE [LARGE SCALE GENOMIC DNA]</scope>
    <source>
        <strain evidence="10 12">NCTC13830</strain>
    </source>
</reference>
<dbReference type="PANTHER" id="PTHR30177:SF28">
    <property type="entry name" value="CHOLINE TRANSPORT SYSTEM PERMEASE PROTEIN OPUBB"/>
    <property type="match status" value="1"/>
</dbReference>
<evidence type="ECO:0000256" key="8">
    <source>
        <dbReference type="RuleBase" id="RU363032"/>
    </source>
</evidence>
<reference evidence="11 13" key="2">
    <citation type="submission" date="2019-04" db="EMBL/GenBank/DDBJ databases">
        <title>Genomic characterization of Staphylococcus petrasii strains.</title>
        <authorList>
            <person name="Vrbovska V."/>
            <person name="Kovarovic V."/>
            <person name="Maslanova I."/>
            <person name="Indrakova A."/>
            <person name="Petras P."/>
            <person name="Sedo O."/>
            <person name="Svec P."/>
            <person name="Fisarova L."/>
            <person name="Sedlacek I."/>
            <person name="Doskar J."/>
            <person name="Pantucek R."/>
        </authorList>
    </citation>
    <scope>NUCLEOTIDE SEQUENCE [LARGE SCALE GENOMIC DNA]</scope>
    <source>
        <strain evidence="11 13">P5404</strain>
    </source>
</reference>
<dbReference type="RefSeq" id="WP_103297832.1">
    <property type="nucleotide sequence ID" value="NZ_AP040368.1"/>
</dbReference>
<evidence type="ECO:0000313" key="13">
    <source>
        <dbReference type="Proteomes" id="UP000297598"/>
    </source>
</evidence>
<dbReference type="GO" id="GO:0005886">
    <property type="term" value="C:plasma membrane"/>
    <property type="evidence" value="ECO:0007669"/>
    <property type="project" value="UniProtKB-SubCell"/>
</dbReference>
<protein>
    <submittedName>
        <fullName evidence="11">ABC transporter permease</fullName>
    </submittedName>
    <submittedName>
        <fullName evidence="10">OpuCB protein</fullName>
    </submittedName>
</protein>
<dbReference type="GeneID" id="48900977"/>
<feature type="transmembrane region" description="Helical" evidence="8">
    <location>
        <begin position="81"/>
        <end position="101"/>
    </location>
</feature>
<accession>A0A5F1B088</accession>
<dbReference type="Proteomes" id="UP000254047">
    <property type="component" value="Unassembled WGS sequence"/>
</dbReference>
<dbReference type="SUPFAM" id="SSF161098">
    <property type="entry name" value="MetI-like"/>
    <property type="match status" value="1"/>
</dbReference>
<dbReference type="Pfam" id="PF00528">
    <property type="entry name" value="BPD_transp_1"/>
    <property type="match status" value="1"/>
</dbReference>
<comment type="similarity">
    <text evidence="8">Belongs to the binding-protein-dependent transport system permease family.</text>
</comment>
<feature type="domain" description="ABC transmembrane type-1" evidence="9">
    <location>
        <begin position="16"/>
        <end position="195"/>
    </location>
</feature>
<dbReference type="GO" id="GO:0031460">
    <property type="term" value="P:glycine betaine transport"/>
    <property type="evidence" value="ECO:0007669"/>
    <property type="project" value="TreeGrafter"/>
</dbReference>
<keyword evidence="2 8" id="KW-0813">Transport</keyword>
<evidence type="ECO:0000256" key="6">
    <source>
        <dbReference type="ARBA" id="ARBA00023112"/>
    </source>
</evidence>
<dbReference type="OrthoDB" id="9801163at2"/>
<sequence length="211" mass="22507">MMEFLSENSGALLAKTLEHLYISVVALLIAIVVAVPVGILLSKTKRLSKIALTIAGILQTIPTLAVLALMIPLFGVGKTPAIIALFFYVLLPILNNTVIGVQNIDGNVREAGRSMGMTGTQLMKDVELPLALPMIISGVRLSSVYVISWATLASYVGAGGLGDFIFNGLNLYEPAMIISATILVTALALIVDFCLSRIEKWIVPKGLKVSR</sequence>
<evidence type="ECO:0000256" key="1">
    <source>
        <dbReference type="ARBA" id="ARBA00004141"/>
    </source>
</evidence>
<evidence type="ECO:0000313" key="11">
    <source>
        <dbReference type="EMBL" id="TGE17104.1"/>
    </source>
</evidence>
<dbReference type="GO" id="GO:0055085">
    <property type="term" value="P:transmembrane transport"/>
    <property type="evidence" value="ECO:0007669"/>
    <property type="project" value="InterPro"/>
</dbReference>
<keyword evidence="5 8" id="KW-1133">Transmembrane helix</keyword>
<keyword evidence="13" id="KW-1185">Reference proteome</keyword>
<dbReference type="AlphaFoldDB" id="A0A380FWR3"/>
<evidence type="ECO:0000256" key="5">
    <source>
        <dbReference type="ARBA" id="ARBA00022989"/>
    </source>
</evidence>
<comment type="subcellular location">
    <subcellularLocation>
        <location evidence="8">Cell membrane</location>
        <topology evidence="8">Multi-pass membrane protein</topology>
    </subcellularLocation>
    <subcellularLocation>
        <location evidence="1">Membrane</location>
        <topology evidence="1">Multi-pass membrane protein</topology>
    </subcellularLocation>
</comment>
<feature type="transmembrane region" description="Helical" evidence="8">
    <location>
        <begin position="130"/>
        <end position="155"/>
    </location>
</feature>
<dbReference type="InterPro" id="IPR051204">
    <property type="entry name" value="ABC_transp_perm/SBD"/>
</dbReference>
<keyword evidence="6" id="KW-0921">Nickel transport</keyword>
<dbReference type="InterPro" id="IPR000515">
    <property type="entry name" value="MetI-like"/>
</dbReference>
<dbReference type="PROSITE" id="PS50928">
    <property type="entry name" value="ABC_TM1"/>
    <property type="match status" value="1"/>
</dbReference>